<name>A0A919X8Y7_9BACI</name>
<dbReference type="Pfam" id="PF13279">
    <property type="entry name" value="4HBT_2"/>
    <property type="match status" value="1"/>
</dbReference>
<protein>
    <submittedName>
        <fullName evidence="1">4-hydroxybenzoyl-CoA thioesterase</fullName>
    </submittedName>
</protein>
<dbReference type="RefSeq" id="WP_212921212.1">
    <property type="nucleotide sequence ID" value="NZ_BORP01000004.1"/>
</dbReference>
<dbReference type="CDD" id="cd00586">
    <property type="entry name" value="4HBT"/>
    <property type="match status" value="1"/>
</dbReference>
<organism evidence="1 2">
    <name type="scientific">Ornithinibacillus bavariensis</name>
    <dbReference type="NCBI Taxonomy" id="545502"/>
    <lineage>
        <taxon>Bacteria</taxon>
        <taxon>Bacillati</taxon>
        <taxon>Bacillota</taxon>
        <taxon>Bacilli</taxon>
        <taxon>Bacillales</taxon>
        <taxon>Bacillaceae</taxon>
        <taxon>Ornithinibacillus</taxon>
    </lineage>
</organism>
<gene>
    <name evidence="1" type="ORF">J43TS3_23620</name>
</gene>
<dbReference type="InterPro" id="IPR050563">
    <property type="entry name" value="4-hydroxybenzoyl-CoA_TE"/>
</dbReference>
<proteinExistence type="predicted"/>
<dbReference type="EMBL" id="BORP01000004">
    <property type="protein sequence ID" value="GIO27751.1"/>
    <property type="molecule type" value="Genomic_DNA"/>
</dbReference>
<keyword evidence="2" id="KW-1185">Reference proteome</keyword>
<dbReference type="InterPro" id="IPR029069">
    <property type="entry name" value="HotDog_dom_sf"/>
</dbReference>
<dbReference type="PANTHER" id="PTHR31793">
    <property type="entry name" value="4-HYDROXYBENZOYL-COA THIOESTERASE FAMILY MEMBER"/>
    <property type="match status" value="1"/>
</dbReference>
<accession>A0A919X8Y7</accession>
<dbReference type="PANTHER" id="PTHR31793:SF24">
    <property type="entry name" value="LONG-CHAIN ACYL-COA THIOESTERASE FADM"/>
    <property type="match status" value="1"/>
</dbReference>
<evidence type="ECO:0000313" key="2">
    <source>
        <dbReference type="Proteomes" id="UP000676917"/>
    </source>
</evidence>
<comment type="caution">
    <text evidence="1">The sequence shown here is derived from an EMBL/GenBank/DDBJ whole genome shotgun (WGS) entry which is preliminary data.</text>
</comment>
<dbReference type="GO" id="GO:0047617">
    <property type="term" value="F:fatty acyl-CoA hydrolase activity"/>
    <property type="evidence" value="ECO:0007669"/>
    <property type="project" value="TreeGrafter"/>
</dbReference>
<dbReference type="Gene3D" id="3.10.129.10">
    <property type="entry name" value="Hotdog Thioesterase"/>
    <property type="match status" value="1"/>
</dbReference>
<reference evidence="1" key="1">
    <citation type="submission" date="2021-03" db="EMBL/GenBank/DDBJ databases">
        <title>Antimicrobial resistance genes in bacteria isolated from Japanese honey, and their potential for conferring macrolide and lincosamide resistance in the American foulbrood pathogen Paenibacillus larvae.</title>
        <authorList>
            <person name="Okamoto M."/>
            <person name="Kumagai M."/>
            <person name="Kanamori H."/>
            <person name="Takamatsu D."/>
        </authorList>
    </citation>
    <scope>NUCLEOTIDE SEQUENCE</scope>
    <source>
        <strain evidence="1">J43TS3</strain>
    </source>
</reference>
<sequence>MRKINYIEDFVKWKDEFTFSIPIRIRFSETDMFGHVNNVSPFIYFEEARIEYLKSVGLFENESDMEGIPIVADLQCDYLKQLFFQDSLKIYVKAAEVGKTSFDIHYMGVNQNDEVCLTGRGRIVYINASTGKPLALGEQVKERLSSAFRSN</sequence>
<evidence type="ECO:0000313" key="1">
    <source>
        <dbReference type="EMBL" id="GIO27751.1"/>
    </source>
</evidence>
<dbReference type="AlphaFoldDB" id="A0A919X8Y7"/>
<dbReference type="SUPFAM" id="SSF54637">
    <property type="entry name" value="Thioesterase/thiol ester dehydrase-isomerase"/>
    <property type="match status" value="1"/>
</dbReference>
<dbReference type="Proteomes" id="UP000676917">
    <property type="component" value="Unassembled WGS sequence"/>
</dbReference>